<evidence type="ECO:0000256" key="1">
    <source>
        <dbReference type="SAM" id="MobiDB-lite"/>
    </source>
</evidence>
<feature type="region of interest" description="Disordered" evidence="1">
    <location>
        <begin position="562"/>
        <end position="625"/>
    </location>
</feature>
<dbReference type="EMBL" id="RWJN01000658">
    <property type="protein sequence ID" value="TCD60106.1"/>
    <property type="molecule type" value="Genomic_DNA"/>
</dbReference>
<dbReference type="AlphaFoldDB" id="A0A4R0R2G1"/>
<organism evidence="2 3">
    <name type="scientific">Steccherinum ochraceum</name>
    <dbReference type="NCBI Taxonomy" id="92696"/>
    <lineage>
        <taxon>Eukaryota</taxon>
        <taxon>Fungi</taxon>
        <taxon>Dikarya</taxon>
        <taxon>Basidiomycota</taxon>
        <taxon>Agaricomycotina</taxon>
        <taxon>Agaricomycetes</taxon>
        <taxon>Polyporales</taxon>
        <taxon>Steccherinaceae</taxon>
        <taxon>Steccherinum</taxon>
    </lineage>
</organism>
<dbReference type="OrthoDB" id="2802287at2759"/>
<evidence type="ECO:0000313" key="2">
    <source>
        <dbReference type="EMBL" id="TCD60106.1"/>
    </source>
</evidence>
<accession>A0A4R0R2G1</accession>
<feature type="compositionally biased region" description="Acidic residues" evidence="1">
    <location>
        <begin position="598"/>
        <end position="625"/>
    </location>
</feature>
<proteinExistence type="predicted"/>
<evidence type="ECO:0000313" key="3">
    <source>
        <dbReference type="Proteomes" id="UP000292702"/>
    </source>
</evidence>
<dbReference type="Proteomes" id="UP000292702">
    <property type="component" value="Unassembled WGS sequence"/>
</dbReference>
<keyword evidence="3" id="KW-1185">Reference proteome</keyword>
<gene>
    <name evidence="2" type="ORF">EIP91_010713</name>
</gene>
<comment type="caution">
    <text evidence="2">The sequence shown here is derived from an EMBL/GenBank/DDBJ whole genome shotgun (WGS) entry which is preliminary data.</text>
</comment>
<sequence>MSKLSLYNFVPDERRSPHDLSASSYTHPIAEAYFIAPIVHGEVGFEDDQIIIVAELRSTRSSSFEILSLRRDHDKVVFVHLESLPDVSHLRMFNGGWVGYSVHNDLNVPHIWEWKSKTLLQCSHRAKDRVELQGGCMAMALSSEQVAVVYRRKICLYSISSTGVRLLQVYRPGFSADFASIAVRPPNLVAGATTAAPIFVLALTTQDRIRIYHVTHDHPPDGPILFPVWDYTISSDAENDVHNPQLSDTGSVLTWISIPHDLAASYRAKFCLVTVPPQNTLADDDGQAPREDNTVNISLVEDGHLPALYWEPSYDFNEGSGLAVLGNPFGELVICEVHRLDRSTPPRLPKWNNERLVSSVPWKKDEVEWSFPIMKSREPASYNATDSLVQRSVKVFEERLEQAYRVFLAPHQRQTSAVWKASLFHAAPHLLDRLLDCRTFYGVPIPIHHREYDDMRFDIYSVGGRLVLVNSTPQDQAHPDIAVFTSTNVDDIIAYDDAALWHCFYPYEPVPTVDGRPIIRRAAVSFLHRQLFDGLQGYYTERRDSEGLNRALEMHNRGGDVHSSWFNLQEGSEKPENAPPEPFNDASPIPFKDTPPEPFEDALLDSDDEGSSDFYVDSDGDSTDS</sequence>
<protein>
    <submittedName>
        <fullName evidence="2">Uncharacterized protein</fullName>
    </submittedName>
</protein>
<reference evidence="2 3" key="1">
    <citation type="submission" date="2018-11" db="EMBL/GenBank/DDBJ databases">
        <title>Genome assembly of Steccherinum ochraceum LE-BIN_3174, the white-rot fungus of the Steccherinaceae family (The Residual Polyporoid clade, Polyporales, Basidiomycota).</title>
        <authorList>
            <person name="Fedorova T.V."/>
            <person name="Glazunova O.A."/>
            <person name="Landesman E.O."/>
            <person name="Moiseenko K.V."/>
            <person name="Psurtseva N.V."/>
            <person name="Savinova O.S."/>
            <person name="Shakhova N.V."/>
            <person name="Tyazhelova T.V."/>
            <person name="Vasina D.V."/>
        </authorList>
    </citation>
    <scope>NUCLEOTIDE SEQUENCE [LARGE SCALE GENOMIC DNA]</scope>
    <source>
        <strain evidence="2 3">LE-BIN_3174</strain>
    </source>
</reference>
<name>A0A4R0R2G1_9APHY</name>